<evidence type="ECO:0000313" key="1">
    <source>
        <dbReference type="EMBL" id="MFJ5445865.1"/>
    </source>
</evidence>
<sequence>MPEIYSSALIGFNSLPDEGFVRLPVVAALWTCSRGTVWRWVKEGRIPAPYKLSPRTTAWRAGELRAALAKIERD</sequence>
<accession>A0ABW8GPJ0</accession>
<dbReference type="Pfam" id="PF05930">
    <property type="entry name" value="Phage_AlpA"/>
    <property type="match status" value="1"/>
</dbReference>
<protein>
    <submittedName>
        <fullName evidence="1">Helix-turn-helix transcriptional regulator</fullName>
    </submittedName>
</protein>
<reference evidence="1 2" key="1">
    <citation type="submission" date="2024-11" db="EMBL/GenBank/DDBJ databases">
        <authorList>
            <person name="Kaparullina E.N."/>
            <person name="Delegan Y.A."/>
            <person name="Doronina N.V."/>
        </authorList>
    </citation>
    <scope>NUCLEOTIDE SEQUENCE [LARGE SCALE GENOMIC DNA]</scope>
    <source>
        <strain evidence="1 2">7sh_L</strain>
    </source>
</reference>
<organism evidence="1 2">
    <name type="scientific">Methylobacillus methanolivorans</name>
    <dbReference type="NCBI Taxonomy" id="1848927"/>
    <lineage>
        <taxon>Bacteria</taxon>
        <taxon>Pseudomonadati</taxon>
        <taxon>Pseudomonadota</taxon>
        <taxon>Betaproteobacteria</taxon>
        <taxon>Nitrosomonadales</taxon>
        <taxon>Methylophilaceae</taxon>
        <taxon>Methylobacillus</taxon>
    </lineage>
</organism>
<evidence type="ECO:0000313" key="2">
    <source>
        <dbReference type="Proteomes" id="UP001617669"/>
    </source>
</evidence>
<comment type="caution">
    <text evidence="1">The sequence shown here is derived from an EMBL/GenBank/DDBJ whole genome shotgun (WGS) entry which is preliminary data.</text>
</comment>
<dbReference type="InterPro" id="IPR010260">
    <property type="entry name" value="AlpA"/>
</dbReference>
<name>A0ABW8GPJ0_9PROT</name>
<proteinExistence type="predicted"/>
<gene>
    <name evidence="1" type="ORF">ACIKP9_06450</name>
</gene>
<keyword evidence="2" id="KW-1185">Reference proteome</keyword>
<dbReference type="EMBL" id="JBIWXY010000001">
    <property type="protein sequence ID" value="MFJ5445865.1"/>
    <property type="molecule type" value="Genomic_DNA"/>
</dbReference>
<dbReference type="Proteomes" id="UP001617669">
    <property type="component" value="Unassembled WGS sequence"/>
</dbReference>
<dbReference type="RefSeq" id="WP_400880780.1">
    <property type="nucleotide sequence ID" value="NZ_JBIWXY010000001.1"/>
</dbReference>